<organism evidence="1 2">
    <name type="scientific">Fusarium venenatum</name>
    <dbReference type="NCBI Taxonomy" id="56646"/>
    <lineage>
        <taxon>Eukaryota</taxon>
        <taxon>Fungi</taxon>
        <taxon>Dikarya</taxon>
        <taxon>Ascomycota</taxon>
        <taxon>Pezizomycotina</taxon>
        <taxon>Sordariomycetes</taxon>
        <taxon>Hypocreomycetidae</taxon>
        <taxon>Hypocreales</taxon>
        <taxon>Nectriaceae</taxon>
        <taxon>Fusarium</taxon>
    </lineage>
</organism>
<evidence type="ECO:0000313" key="2">
    <source>
        <dbReference type="Proteomes" id="UP000245910"/>
    </source>
</evidence>
<name>A0A2L2STB3_9HYPO</name>
<protein>
    <submittedName>
        <fullName evidence="1">Uncharacterized protein</fullName>
    </submittedName>
</protein>
<dbReference type="AlphaFoldDB" id="A0A2L2STB3"/>
<dbReference type="EMBL" id="LN649232">
    <property type="protein sequence ID" value="CEI41143.1"/>
    <property type="molecule type" value="Genomic_DNA"/>
</dbReference>
<dbReference type="Proteomes" id="UP000245910">
    <property type="component" value="Chromosome IIII"/>
</dbReference>
<sequence>MGSCQDYPSTHWAPMEHHLLSSLRQCNRVQKQALKHCQLSEDMIPGTATSAQAALYFDIFAKL</sequence>
<reference evidence="2" key="1">
    <citation type="submission" date="2014-10" db="EMBL/GenBank/DDBJ databases">
        <authorList>
            <person name="King R."/>
        </authorList>
    </citation>
    <scope>NUCLEOTIDE SEQUENCE [LARGE SCALE GENOMIC DNA]</scope>
    <source>
        <strain evidence="2">A3/5</strain>
    </source>
</reference>
<accession>A0A2L2STB3</accession>
<evidence type="ECO:0000313" key="1">
    <source>
        <dbReference type="EMBL" id="CEI41143.1"/>
    </source>
</evidence>
<proteinExistence type="predicted"/>
<keyword evidence="2" id="KW-1185">Reference proteome</keyword>